<reference evidence="6 7" key="1">
    <citation type="submission" date="2017-01" db="EMBL/GenBank/DDBJ databases">
        <title>Novel large sulfur bacteria in the metagenomes of groundwater-fed chemosynthetic microbial mats in the Lake Huron basin.</title>
        <authorList>
            <person name="Sharrar A.M."/>
            <person name="Flood B.E."/>
            <person name="Bailey J.V."/>
            <person name="Jones D.S."/>
            <person name="Biddanda B."/>
            <person name="Ruberg S.A."/>
            <person name="Marcus D.N."/>
            <person name="Dick G.J."/>
        </authorList>
    </citation>
    <scope>NUCLEOTIDE SEQUENCE [LARGE SCALE GENOMIC DNA]</scope>
    <source>
        <strain evidence="6">A7</strain>
    </source>
</reference>
<organism evidence="6 7">
    <name type="scientific">Rhodoferax ferrireducens</name>
    <dbReference type="NCBI Taxonomy" id="192843"/>
    <lineage>
        <taxon>Bacteria</taxon>
        <taxon>Pseudomonadati</taxon>
        <taxon>Pseudomonadota</taxon>
        <taxon>Betaproteobacteria</taxon>
        <taxon>Burkholderiales</taxon>
        <taxon>Comamonadaceae</taxon>
        <taxon>Rhodoferax</taxon>
    </lineage>
</organism>
<keyword evidence="1" id="KW-0813">Transport</keyword>
<sequence>MARIKLQDVHKHYGRGAAAFHALRGVSLEMRSGEFVALLGPSGSGKTTLLRAVAGLETINSGQIQIGDDLVAAPGRHVLPERRNVGVVFQSHALWPHMTVFENVLFPLRESGLNETQARPRVMEALAQVELQDLAQRTPGELSGGQKQRVALARAMVANPRVILFDEPLASLDVELRRDMMRHIDQLRRPDSSMMYVTHNQEEALALADRVVLLFDGCIEQIDTPVRLCREPQTERVARFVGSGNLLPARRTGVVREGVAQVAVGDYAFEARDTSQGTSEQVRLCLAPTAFALVGPELPGLSVRVEHVFFQGSSYAVDGVLQGALAEPLSLVLPFEAQPRRGDMLRLQVRDAWVMPETASPDAHQPKSYIPQDR</sequence>
<protein>
    <recommendedName>
        <fullName evidence="5">ABC transporter domain-containing protein</fullName>
    </recommendedName>
</protein>
<dbReference type="GO" id="GO:0016887">
    <property type="term" value="F:ATP hydrolysis activity"/>
    <property type="evidence" value="ECO:0007669"/>
    <property type="project" value="InterPro"/>
</dbReference>
<dbReference type="GO" id="GO:0043190">
    <property type="term" value="C:ATP-binding cassette (ABC) transporter complex"/>
    <property type="evidence" value="ECO:0007669"/>
    <property type="project" value="UniProtKB-ARBA"/>
</dbReference>
<evidence type="ECO:0000259" key="5">
    <source>
        <dbReference type="PROSITE" id="PS50893"/>
    </source>
</evidence>
<evidence type="ECO:0000256" key="3">
    <source>
        <dbReference type="ARBA" id="ARBA00022741"/>
    </source>
</evidence>
<dbReference type="InterPro" id="IPR003439">
    <property type="entry name" value="ABC_transporter-like_ATP-bd"/>
</dbReference>
<keyword evidence="2" id="KW-0472">Membrane</keyword>
<name>A0A1W9KVK3_9BURK</name>
<dbReference type="SMART" id="SM00382">
    <property type="entry name" value="AAA"/>
    <property type="match status" value="1"/>
</dbReference>
<dbReference type="PANTHER" id="PTHR42781:SF4">
    <property type="entry name" value="SPERMIDINE_PUTRESCINE IMPORT ATP-BINDING PROTEIN POTA"/>
    <property type="match status" value="1"/>
</dbReference>
<evidence type="ECO:0000313" key="7">
    <source>
        <dbReference type="Proteomes" id="UP000192505"/>
    </source>
</evidence>
<proteinExistence type="predicted"/>
<dbReference type="PROSITE" id="PS50893">
    <property type="entry name" value="ABC_TRANSPORTER_2"/>
    <property type="match status" value="1"/>
</dbReference>
<keyword evidence="2" id="KW-1003">Cell membrane</keyword>
<accession>A0A1W9KVK3</accession>
<evidence type="ECO:0000256" key="2">
    <source>
        <dbReference type="ARBA" id="ARBA00022475"/>
    </source>
</evidence>
<dbReference type="GO" id="GO:0140359">
    <property type="term" value="F:ABC-type transporter activity"/>
    <property type="evidence" value="ECO:0007669"/>
    <property type="project" value="UniProtKB-ARBA"/>
</dbReference>
<dbReference type="PROSITE" id="PS00211">
    <property type="entry name" value="ABC_TRANSPORTER_1"/>
    <property type="match status" value="1"/>
</dbReference>
<feature type="domain" description="ABC transporter" evidence="5">
    <location>
        <begin position="4"/>
        <end position="241"/>
    </location>
</feature>
<dbReference type="InterPro" id="IPR003593">
    <property type="entry name" value="AAA+_ATPase"/>
</dbReference>
<dbReference type="AlphaFoldDB" id="A0A1W9KVK3"/>
<keyword evidence="3" id="KW-0547">Nucleotide-binding</keyword>
<dbReference type="EMBL" id="MTEI01000005">
    <property type="protein sequence ID" value="OQW88148.1"/>
    <property type="molecule type" value="Genomic_DNA"/>
</dbReference>
<dbReference type="SUPFAM" id="SSF52540">
    <property type="entry name" value="P-loop containing nucleoside triphosphate hydrolases"/>
    <property type="match status" value="1"/>
</dbReference>
<dbReference type="Gene3D" id="3.40.50.300">
    <property type="entry name" value="P-loop containing nucleotide triphosphate hydrolases"/>
    <property type="match status" value="1"/>
</dbReference>
<evidence type="ECO:0000256" key="4">
    <source>
        <dbReference type="ARBA" id="ARBA00022840"/>
    </source>
</evidence>
<dbReference type="Pfam" id="PF00005">
    <property type="entry name" value="ABC_tran"/>
    <property type="match status" value="1"/>
</dbReference>
<dbReference type="GO" id="GO:0005524">
    <property type="term" value="F:ATP binding"/>
    <property type="evidence" value="ECO:0007669"/>
    <property type="project" value="UniProtKB-KW"/>
</dbReference>
<dbReference type="PANTHER" id="PTHR42781">
    <property type="entry name" value="SPERMIDINE/PUTRESCINE IMPORT ATP-BINDING PROTEIN POTA"/>
    <property type="match status" value="1"/>
</dbReference>
<evidence type="ECO:0000313" key="6">
    <source>
        <dbReference type="EMBL" id="OQW88148.1"/>
    </source>
</evidence>
<dbReference type="InterPro" id="IPR027417">
    <property type="entry name" value="P-loop_NTPase"/>
</dbReference>
<evidence type="ECO:0000256" key="1">
    <source>
        <dbReference type="ARBA" id="ARBA00022448"/>
    </source>
</evidence>
<dbReference type="InterPro" id="IPR017871">
    <property type="entry name" value="ABC_transporter-like_CS"/>
</dbReference>
<keyword evidence="4" id="KW-0067">ATP-binding</keyword>
<comment type="caution">
    <text evidence="6">The sequence shown here is derived from an EMBL/GenBank/DDBJ whole genome shotgun (WGS) entry which is preliminary data.</text>
</comment>
<dbReference type="FunFam" id="3.40.50.300:FF:000042">
    <property type="entry name" value="Maltose/maltodextrin ABC transporter, ATP-binding protein"/>
    <property type="match status" value="1"/>
</dbReference>
<dbReference type="InterPro" id="IPR050093">
    <property type="entry name" value="ABC_SmlMolc_Importer"/>
</dbReference>
<dbReference type="Proteomes" id="UP000192505">
    <property type="component" value="Unassembled WGS sequence"/>
</dbReference>
<gene>
    <name evidence="6" type="ORF">BWK72_10455</name>
</gene>